<dbReference type="InterPro" id="IPR026502">
    <property type="entry name" value="SLBP1/SLBP2"/>
</dbReference>
<dbReference type="GO" id="GO:0071207">
    <property type="term" value="F:histone pre-mRNA stem-loop binding"/>
    <property type="evidence" value="ECO:0007669"/>
    <property type="project" value="TreeGrafter"/>
</dbReference>
<evidence type="ECO:0000313" key="5">
    <source>
        <dbReference type="EMBL" id="CAD9704610.1"/>
    </source>
</evidence>
<dbReference type="GO" id="GO:0071204">
    <property type="term" value="C:histone pre-mRNA 3'end processing complex"/>
    <property type="evidence" value="ECO:0007669"/>
    <property type="project" value="TreeGrafter"/>
</dbReference>
<dbReference type="Pfam" id="PF15247">
    <property type="entry name" value="SLBP_RNA_bind"/>
    <property type="match status" value="1"/>
</dbReference>
<evidence type="ECO:0000256" key="2">
    <source>
        <dbReference type="ARBA" id="ARBA00022884"/>
    </source>
</evidence>
<dbReference type="GO" id="GO:0051028">
    <property type="term" value="P:mRNA transport"/>
    <property type="evidence" value="ECO:0007669"/>
    <property type="project" value="TreeGrafter"/>
</dbReference>
<evidence type="ECO:0000256" key="3">
    <source>
        <dbReference type="SAM" id="MobiDB-lite"/>
    </source>
</evidence>
<feature type="domain" description="Histone RNA hairpin-binding protein RNA-binding" evidence="4">
    <location>
        <begin position="216"/>
        <end position="284"/>
    </location>
</feature>
<dbReference type="PANTHER" id="PTHR17408">
    <property type="entry name" value="HISTONE RNA HAIRPIN-BINDING PROTEIN"/>
    <property type="match status" value="1"/>
</dbReference>
<dbReference type="GO" id="GO:0006398">
    <property type="term" value="P:mRNA 3'-end processing by stem-loop binding and cleavage"/>
    <property type="evidence" value="ECO:0007669"/>
    <property type="project" value="TreeGrafter"/>
</dbReference>
<accession>A0A7S2WS71</accession>
<feature type="compositionally biased region" description="Acidic residues" evidence="3">
    <location>
        <begin position="189"/>
        <end position="204"/>
    </location>
</feature>
<evidence type="ECO:0000259" key="4">
    <source>
        <dbReference type="Pfam" id="PF15247"/>
    </source>
</evidence>
<dbReference type="InterPro" id="IPR038294">
    <property type="entry name" value="SLBP_RNA_bind_sf"/>
</dbReference>
<feature type="region of interest" description="Disordered" evidence="3">
    <location>
        <begin position="181"/>
        <end position="212"/>
    </location>
</feature>
<dbReference type="Gene3D" id="1.10.8.1120">
    <property type="entry name" value="Histone RNA hairpin-binding protein RNA-binding domain"/>
    <property type="match status" value="1"/>
</dbReference>
<dbReference type="GO" id="GO:0003729">
    <property type="term" value="F:mRNA binding"/>
    <property type="evidence" value="ECO:0007669"/>
    <property type="project" value="InterPro"/>
</dbReference>
<evidence type="ECO:0000313" key="6">
    <source>
        <dbReference type="EMBL" id="CAD9704612.1"/>
    </source>
</evidence>
<feature type="compositionally biased region" description="Basic and acidic residues" evidence="3">
    <location>
        <begin position="132"/>
        <end position="147"/>
    </location>
</feature>
<dbReference type="InterPro" id="IPR029344">
    <property type="entry name" value="SLBP_RNA_bind"/>
</dbReference>
<dbReference type="PANTHER" id="PTHR17408:SF0">
    <property type="entry name" value="HISTONE RNA HAIRPIN-BINDING PROTEIN"/>
    <property type="match status" value="1"/>
</dbReference>
<dbReference type="EMBL" id="HBHK01025148">
    <property type="protein sequence ID" value="CAD9704610.1"/>
    <property type="molecule type" value="Transcribed_RNA"/>
</dbReference>
<reference evidence="6" key="1">
    <citation type="submission" date="2021-01" db="EMBL/GenBank/DDBJ databases">
        <authorList>
            <person name="Corre E."/>
            <person name="Pelletier E."/>
            <person name="Niang G."/>
            <person name="Scheremetjew M."/>
            <person name="Finn R."/>
            <person name="Kale V."/>
            <person name="Holt S."/>
            <person name="Cochrane G."/>
            <person name="Meng A."/>
            <person name="Brown T."/>
            <person name="Cohen L."/>
        </authorList>
    </citation>
    <scope>NUCLEOTIDE SEQUENCE</scope>
    <source>
        <strain evidence="6">NY070348D</strain>
    </source>
</reference>
<dbReference type="EMBL" id="HBHK01025149">
    <property type="protein sequence ID" value="CAD9704612.1"/>
    <property type="molecule type" value="Transcribed_RNA"/>
</dbReference>
<feature type="compositionally biased region" description="Basic and acidic residues" evidence="3">
    <location>
        <begin position="248"/>
        <end position="263"/>
    </location>
</feature>
<protein>
    <recommendedName>
        <fullName evidence="4">Histone RNA hairpin-binding protein RNA-binding domain-containing protein</fullName>
    </recommendedName>
</protein>
<comment type="similarity">
    <text evidence="1">Belongs to the SLBP family.</text>
</comment>
<evidence type="ECO:0000256" key="1">
    <source>
        <dbReference type="ARBA" id="ARBA00006151"/>
    </source>
</evidence>
<feature type="region of interest" description="Disordered" evidence="3">
    <location>
        <begin position="127"/>
        <end position="169"/>
    </location>
</feature>
<proteinExistence type="inferred from homology"/>
<feature type="region of interest" description="Disordered" evidence="3">
    <location>
        <begin position="244"/>
        <end position="263"/>
    </location>
</feature>
<name>A0A7S2WS71_9STRA</name>
<dbReference type="AlphaFoldDB" id="A0A7S2WS71"/>
<keyword evidence="2" id="KW-0694">RNA-binding</keyword>
<dbReference type="GO" id="GO:0005737">
    <property type="term" value="C:cytoplasm"/>
    <property type="evidence" value="ECO:0007669"/>
    <property type="project" value="TreeGrafter"/>
</dbReference>
<gene>
    <name evidence="5" type="ORF">QSP1433_LOCUS15842</name>
    <name evidence="6" type="ORF">QSP1433_LOCUS15843</name>
</gene>
<sequence>MSWAEVVTDGLDDSRDGINLMIKQTLNVNAAHSLELVPEGDEPVENKGACEQPKENVFMKKLREDGVLKKAERKKGATFKAALLQKTDDDGDEELCPEQNFQATSNGFSSRKRLACAITTTPIKGIAPRVKAKQDQKKGKGQDDSMQPHKLNFFAKEENGGSAPSVKRIGSGKKVITKKITKSKKSWADFDDDVSSASETEETEATEKQPIEELTEERIIKRQKQIDFGKATEGYMNYLAKVPKNKRKPDPVRYPRTPDRTEHISKRSWDYKVRRWRRLLHNWDINPGQNQPKKVKNEKVNIRNDKEFPTLAAEIKTEVKVEIKTEVKAEIKTEVKAEV</sequence>
<organism evidence="6">
    <name type="scientific">Mucochytrium quahogii</name>
    <dbReference type="NCBI Taxonomy" id="96639"/>
    <lineage>
        <taxon>Eukaryota</taxon>
        <taxon>Sar</taxon>
        <taxon>Stramenopiles</taxon>
        <taxon>Bigyra</taxon>
        <taxon>Labyrinthulomycetes</taxon>
        <taxon>Thraustochytrida</taxon>
        <taxon>Thraustochytriidae</taxon>
        <taxon>Mucochytrium</taxon>
    </lineage>
</organism>